<comment type="caution">
    <text evidence="5">The sequence shown here is derived from an EMBL/GenBank/DDBJ whole genome shotgun (WGS) entry which is preliminary data.</text>
</comment>
<dbReference type="GO" id="GO:0003729">
    <property type="term" value="F:mRNA binding"/>
    <property type="evidence" value="ECO:0007669"/>
    <property type="project" value="TreeGrafter"/>
</dbReference>
<dbReference type="PIRSF" id="PIRSF002181">
    <property type="entry name" value="Ribosomal_L13"/>
    <property type="match status" value="1"/>
</dbReference>
<dbReference type="EMBL" id="PCWW01000062">
    <property type="protein sequence ID" value="PIR13012.1"/>
    <property type="molecule type" value="Genomic_DNA"/>
</dbReference>
<dbReference type="PANTHER" id="PTHR11545">
    <property type="entry name" value="RIBOSOMAL PROTEIN L13"/>
    <property type="match status" value="1"/>
</dbReference>
<dbReference type="InterPro" id="IPR005822">
    <property type="entry name" value="Ribosomal_uL13"/>
</dbReference>
<comment type="similarity">
    <text evidence="1 4">Belongs to the universal ribosomal protein uL13 family.</text>
</comment>
<dbReference type="GO" id="GO:0006412">
    <property type="term" value="P:translation"/>
    <property type="evidence" value="ECO:0007669"/>
    <property type="project" value="UniProtKB-UniRule"/>
</dbReference>
<organism evidence="5 6">
    <name type="scientific">Candidatus Falkowbacteria bacterium CG11_big_fil_rev_8_21_14_0_20_39_10</name>
    <dbReference type="NCBI Taxonomy" id="1974570"/>
    <lineage>
        <taxon>Bacteria</taxon>
        <taxon>Candidatus Falkowiibacteriota</taxon>
    </lineage>
</organism>
<dbReference type="CDD" id="cd00392">
    <property type="entry name" value="Ribosomal_L13"/>
    <property type="match status" value="1"/>
</dbReference>
<accession>A0A2M6K8C0</accession>
<dbReference type="AlphaFoldDB" id="A0A2M6K8C0"/>
<dbReference type="GO" id="GO:0003735">
    <property type="term" value="F:structural constituent of ribosome"/>
    <property type="evidence" value="ECO:0007669"/>
    <property type="project" value="InterPro"/>
</dbReference>
<evidence type="ECO:0000256" key="1">
    <source>
        <dbReference type="ARBA" id="ARBA00006227"/>
    </source>
</evidence>
<gene>
    <name evidence="4" type="primary">rplM</name>
    <name evidence="5" type="ORF">COV49_03550</name>
</gene>
<dbReference type="InterPro" id="IPR036899">
    <property type="entry name" value="Ribosomal_uL13_sf"/>
</dbReference>
<sequence length="116" mass="13546">MTERKLHKIDATDKTVGRLATQIATFLRGKNKPEYLPYLDLGDIVEVANISKLKFTGKKLEQKKYYRYSGYPGGMKETKIKNLYEQKPDEVLRRAVREMLPPTKLRNGMMKRLIIK</sequence>
<comment type="subunit">
    <text evidence="4">Part of the 50S ribosomal subunit.</text>
</comment>
<comment type="function">
    <text evidence="4">This protein is one of the early assembly proteins of the 50S ribosomal subunit, although it is not seen to bind rRNA by itself. It is important during the early stages of 50S assembly.</text>
</comment>
<proteinExistence type="inferred from homology"/>
<dbReference type="GO" id="GO:1990904">
    <property type="term" value="C:ribonucleoprotein complex"/>
    <property type="evidence" value="ECO:0007669"/>
    <property type="project" value="UniProtKB-KW"/>
</dbReference>
<dbReference type="GO" id="GO:0005840">
    <property type="term" value="C:ribosome"/>
    <property type="evidence" value="ECO:0007669"/>
    <property type="project" value="UniProtKB-KW"/>
</dbReference>
<keyword evidence="2 4" id="KW-0689">Ribosomal protein</keyword>
<evidence type="ECO:0000313" key="5">
    <source>
        <dbReference type="EMBL" id="PIR13012.1"/>
    </source>
</evidence>
<dbReference type="Proteomes" id="UP000230869">
    <property type="component" value="Unassembled WGS sequence"/>
</dbReference>
<dbReference type="InterPro" id="IPR005823">
    <property type="entry name" value="Ribosomal_uL13_bac-type"/>
</dbReference>
<dbReference type="NCBIfam" id="TIGR01066">
    <property type="entry name" value="rplM_bact"/>
    <property type="match status" value="1"/>
</dbReference>
<dbReference type="GO" id="GO:0017148">
    <property type="term" value="P:negative regulation of translation"/>
    <property type="evidence" value="ECO:0007669"/>
    <property type="project" value="TreeGrafter"/>
</dbReference>
<name>A0A2M6K8C0_9BACT</name>
<evidence type="ECO:0000256" key="3">
    <source>
        <dbReference type="ARBA" id="ARBA00023274"/>
    </source>
</evidence>
<evidence type="ECO:0000256" key="2">
    <source>
        <dbReference type="ARBA" id="ARBA00022980"/>
    </source>
</evidence>
<dbReference type="Gene3D" id="3.90.1180.10">
    <property type="entry name" value="Ribosomal protein L13"/>
    <property type="match status" value="1"/>
</dbReference>
<evidence type="ECO:0000256" key="4">
    <source>
        <dbReference type="HAMAP-Rule" id="MF_01366"/>
    </source>
</evidence>
<dbReference type="HAMAP" id="MF_01366">
    <property type="entry name" value="Ribosomal_uL13"/>
    <property type="match status" value="1"/>
</dbReference>
<reference evidence="5 6" key="1">
    <citation type="submission" date="2017-09" db="EMBL/GenBank/DDBJ databases">
        <title>Depth-based differentiation of microbial function through sediment-hosted aquifers and enrichment of novel symbionts in the deep terrestrial subsurface.</title>
        <authorList>
            <person name="Probst A.J."/>
            <person name="Ladd B."/>
            <person name="Jarett J.K."/>
            <person name="Geller-Mcgrath D.E."/>
            <person name="Sieber C.M."/>
            <person name="Emerson J.B."/>
            <person name="Anantharaman K."/>
            <person name="Thomas B.C."/>
            <person name="Malmstrom R."/>
            <person name="Stieglmeier M."/>
            <person name="Klingl A."/>
            <person name="Woyke T."/>
            <person name="Ryan C.M."/>
            <person name="Banfield J.F."/>
        </authorList>
    </citation>
    <scope>NUCLEOTIDE SEQUENCE [LARGE SCALE GENOMIC DNA]</scope>
    <source>
        <strain evidence="5">CG11_big_fil_rev_8_21_14_0_20_39_10</strain>
    </source>
</reference>
<evidence type="ECO:0000313" key="6">
    <source>
        <dbReference type="Proteomes" id="UP000230869"/>
    </source>
</evidence>
<keyword evidence="3 4" id="KW-0687">Ribonucleoprotein</keyword>
<protein>
    <recommendedName>
        <fullName evidence="4">Large ribosomal subunit protein uL13</fullName>
    </recommendedName>
</protein>
<dbReference type="PANTHER" id="PTHR11545:SF2">
    <property type="entry name" value="LARGE RIBOSOMAL SUBUNIT PROTEIN UL13M"/>
    <property type="match status" value="1"/>
</dbReference>
<dbReference type="Pfam" id="PF00572">
    <property type="entry name" value="Ribosomal_L13"/>
    <property type="match status" value="1"/>
</dbReference>
<dbReference type="SUPFAM" id="SSF52161">
    <property type="entry name" value="Ribosomal protein L13"/>
    <property type="match status" value="1"/>
</dbReference>